<dbReference type="RefSeq" id="WP_238808071.1">
    <property type="nucleotide sequence ID" value="NZ_CAKLPY010000003.1"/>
</dbReference>
<evidence type="ECO:0000313" key="2">
    <source>
        <dbReference type="Proteomes" id="UP000837932"/>
    </source>
</evidence>
<name>A0ABM9ATN4_9BACT</name>
<proteinExistence type="predicted"/>
<accession>A0ABM9ATN4</accession>
<protein>
    <submittedName>
        <fullName evidence="1">Uncharacterized protein</fullName>
    </submittedName>
</protein>
<dbReference type="Proteomes" id="UP000837932">
    <property type="component" value="Unassembled WGS sequence"/>
</dbReference>
<dbReference type="EMBL" id="CAKLPY010000003">
    <property type="protein sequence ID" value="CAH0997388.1"/>
    <property type="molecule type" value="Genomic_DNA"/>
</dbReference>
<dbReference type="PANTHER" id="PTHR36842">
    <property type="entry name" value="PROTEIN TOLB HOMOLOG"/>
    <property type="match status" value="1"/>
</dbReference>
<dbReference type="InterPro" id="IPR011042">
    <property type="entry name" value="6-blade_b-propeller_TolB-like"/>
</dbReference>
<gene>
    <name evidence="1" type="ORF">EMA8858_03520</name>
</gene>
<sequence>MKKLLTILLFSGKLLAQNGTEIYLLDLSDSGGNLTLSNPKNITNRLGYDNQPFFHPTKPLIYYAAMQDGQSDIWSYNYKTGVGVRITNTIDSEYSPTVTPDKKYLSCIVQRKSNGDQDLVKYNIDNPIETQIIFESQKTGKIGYQAWLNPKELITFVLGEPQTLHYQSLSTKKDAIVASNIGRSLHLIPKQKVFSFVQKIDEKWLIRTFNPSKNTIIDIAESNPASEHYNAWTSNGIILESKTTEIFSFDAIAKQWKPVVLPENLPKKKISRMAVKGSKIAIVLDE</sequence>
<reference evidence="1" key="1">
    <citation type="submission" date="2021-12" db="EMBL/GenBank/DDBJ databases">
        <authorList>
            <person name="Rodrigo-Torres L."/>
            <person name="Arahal R. D."/>
            <person name="Lucena T."/>
        </authorList>
    </citation>
    <scope>NUCLEOTIDE SEQUENCE</scope>
    <source>
        <strain evidence="1">CECT 8858</strain>
    </source>
</reference>
<organism evidence="1 2">
    <name type="scientific">Emticicia aquatica</name>
    <dbReference type="NCBI Taxonomy" id="1681835"/>
    <lineage>
        <taxon>Bacteria</taxon>
        <taxon>Pseudomonadati</taxon>
        <taxon>Bacteroidota</taxon>
        <taxon>Cytophagia</taxon>
        <taxon>Cytophagales</taxon>
        <taxon>Leadbetterellaceae</taxon>
        <taxon>Emticicia</taxon>
    </lineage>
</organism>
<comment type="caution">
    <text evidence="1">The sequence shown here is derived from an EMBL/GenBank/DDBJ whole genome shotgun (WGS) entry which is preliminary data.</text>
</comment>
<dbReference type="Gene3D" id="2.120.10.30">
    <property type="entry name" value="TolB, C-terminal domain"/>
    <property type="match status" value="1"/>
</dbReference>
<dbReference type="SUPFAM" id="SSF69304">
    <property type="entry name" value="Tricorn protease N-terminal domain"/>
    <property type="match status" value="1"/>
</dbReference>
<evidence type="ECO:0000313" key="1">
    <source>
        <dbReference type="EMBL" id="CAH0997388.1"/>
    </source>
</evidence>
<keyword evidence="2" id="KW-1185">Reference proteome</keyword>